<gene>
    <name evidence="1" type="ORF">GCM10009576_045990</name>
</gene>
<dbReference type="Proteomes" id="UP001500033">
    <property type="component" value="Unassembled WGS sequence"/>
</dbReference>
<proteinExistence type="predicted"/>
<accession>A0ABN1SC81</accession>
<sequence>MPGAEGRAYLALAGLFPHDRGQQQADDDARQASVLAATAEDSLATCRASNISNIIASFEKRHEDAEAHFREALKGFRADNNLSGAASALSNLSRVHAATGRVDSAIELGPRMLAQGTNGGTPR</sequence>
<dbReference type="EMBL" id="BAAAIE010000029">
    <property type="protein sequence ID" value="GAA0983502.1"/>
    <property type="molecule type" value="Genomic_DNA"/>
</dbReference>
<keyword evidence="2" id="KW-1185">Reference proteome</keyword>
<reference evidence="1 2" key="1">
    <citation type="journal article" date="2019" name="Int. J. Syst. Evol. Microbiol.">
        <title>The Global Catalogue of Microorganisms (GCM) 10K type strain sequencing project: providing services to taxonomists for standard genome sequencing and annotation.</title>
        <authorList>
            <consortium name="The Broad Institute Genomics Platform"/>
            <consortium name="The Broad Institute Genome Sequencing Center for Infectious Disease"/>
            <person name="Wu L."/>
            <person name="Ma J."/>
        </authorList>
    </citation>
    <scope>NUCLEOTIDE SEQUENCE [LARGE SCALE GENOMIC DNA]</scope>
    <source>
        <strain evidence="1 2">JCM 11445</strain>
    </source>
</reference>
<organism evidence="1 2">
    <name type="scientific">Streptomyces rhizosphaericus</name>
    <dbReference type="NCBI Taxonomy" id="114699"/>
    <lineage>
        <taxon>Bacteria</taxon>
        <taxon>Bacillati</taxon>
        <taxon>Actinomycetota</taxon>
        <taxon>Actinomycetes</taxon>
        <taxon>Kitasatosporales</taxon>
        <taxon>Streptomycetaceae</taxon>
        <taxon>Streptomyces</taxon>
        <taxon>Streptomyces violaceusniger group</taxon>
    </lineage>
</organism>
<evidence type="ECO:0008006" key="3">
    <source>
        <dbReference type="Google" id="ProtNLM"/>
    </source>
</evidence>
<evidence type="ECO:0000313" key="2">
    <source>
        <dbReference type="Proteomes" id="UP001500033"/>
    </source>
</evidence>
<dbReference type="SUPFAM" id="SSF48452">
    <property type="entry name" value="TPR-like"/>
    <property type="match status" value="1"/>
</dbReference>
<dbReference type="Gene3D" id="1.25.40.10">
    <property type="entry name" value="Tetratricopeptide repeat domain"/>
    <property type="match status" value="1"/>
</dbReference>
<evidence type="ECO:0000313" key="1">
    <source>
        <dbReference type="EMBL" id="GAA0983502.1"/>
    </source>
</evidence>
<comment type="caution">
    <text evidence="1">The sequence shown here is derived from an EMBL/GenBank/DDBJ whole genome shotgun (WGS) entry which is preliminary data.</text>
</comment>
<dbReference type="InterPro" id="IPR011990">
    <property type="entry name" value="TPR-like_helical_dom_sf"/>
</dbReference>
<name>A0ABN1SC81_9ACTN</name>
<protein>
    <recommendedName>
        <fullName evidence="3">Tetratricopeptide repeat protein</fullName>
    </recommendedName>
</protein>